<feature type="compositionally biased region" description="Acidic residues" evidence="13">
    <location>
        <begin position="61"/>
        <end position="83"/>
    </location>
</feature>
<evidence type="ECO:0000256" key="2">
    <source>
        <dbReference type="ARBA" id="ARBA00004286"/>
    </source>
</evidence>
<dbReference type="GO" id="GO:0005524">
    <property type="term" value="F:ATP binding"/>
    <property type="evidence" value="ECO:0007669"/>
    <property type="project" value="UniProtKB-KW"/>
</dbReference>
<feature type="coiled-coil region" evidence="12">
    <location>
        <begin position="826"/>
        <end position="867"/>
    </location>
</feature>
<dbReference type="RefSeq" id="XP_028480793.1">
    <property type="nucleotide sequence ID" value="XM_028616936.1"/>
</dbReference>
<evidence type="ECO:0000256" key="1">
    <source>
        <dbReference type="ARBA" id="ARBA00004123"/>
    </source>
</evidence>
<evidence type="ECO:0000256" key="11">
    <source>
        <dbReference type="ARBA" id="ARBA00023242"/>
    </source>
</evidence>
<feature type="region of interest" description="Disordered" evidence="13">
    <location>
        <begin position="464"/>
        <end position="514"/>
    </location>
</feature>
<keyword evidence="9" id="KW-0233">DNA recombination</keyword>
<dbReference type="Proteomes" id="UP000279236">
    <property type="component" value="Unassembled WGS sequence"/>
</dbReference>
<keyword evidence="7" id="KW-0067">ATP-binding</keyword>
<feature type="compositionally biased region" description="Basic and acidic residues" evidence="13">
    <location>
        <begin position="499"/>
        <end position="514"/>
    </location>
</feature>
<keyword evidence="5" id="KW-0547">Nucleotide-binding</keyword>
<name>A0A427YBV3_9TREE</name>
<keyword evidence="10" id="KW-0234">DNA repair</keyword>
<evidence type="ECO:0000256" key="13">
    <source>
        <dbReference type="SAM" id="MobiDB-lite"/>
    </source>
</evidence>
<evidence type="ECO:0000256" key="7">
    <source>
        <dbReference type="ARBA" id="ARBA00022840"/>
    </source>
</evidence>
<dbReference type="PANTHER" id="PTHR19306:SF6">
    <property type="entry name" value="STRUCTURAL MAINTENANCE OF CHROMOSOMES PROTEIN 6"/>
    <property type="match status" value="1"/>
</dbReference>
<dbReference type="SUPFAM" id="SSF52540">
    <property type="entry name" value="P-loop containing nucleoside triphosphate hydrolases"/>
    <property type="match status" value="1"/>
</dbReference>
<evidence type="ECO:0000256" key="3">
    <source>
        <dbReference type="ARBA" id="ARBA00006793"/>
    </source>
</evidence>
<feature type="compositionally biased region" description="Basic and acidic residues" evidence="13">
    <location>
        <begin position="477"/>
        <end position="491"/>
    </location>
</feature>
<gene>
    <name evidence="15" type="primary">SMC6</name>
    <name evidence="15" type="ORF">EHS24_001134</name>
</gene>
<keyword evidence="16" id="KW-1185">Reference proteome</keyword>
<evidence type="ECO:0000313" key="15">
    <source>
        <dbReference type="EMBL" id="RSH88585.1"/>
    </source>
</evidence>
<organism evidence="15 16">
    <name type="scientific">Apiotrichum porosum</name>
    <dbReference type="NCBI Taxonomy" id="105984"/>
    <lineage>
        <taxon>Eukaryota</taxon>
        <taxon>Fungi</taxon>
        <taxon>Dikarya</taxon>
        <taxon>Basidiomycota</taxon>
        <taxon>Agaricomycotina</taxon>
        <taxon>Tremellomycetes</taxon>
        <taxon>Trichosporonales</taxon>
        <taxon>Trichosporonaceae</taxon>
        <taxon>Apiotrichum</taxon>
    </lineage>
</organism>
<feature type="domain" description="RecF/RecN/SMC N-terminal" evidence="14">
    <location>
        <begin position="111"/>
        <end position="1137"/>
    </location>
</feature>
<sequence>MAREMSKRRSESEDPASGDEEGRHVVKRVKLERMDDDERARFANIERARRGTSANSRGRESDEDEDMEDDRDASDSDTDLDDDAANLRAKANAEKKKRNMGYGSVPEAGVIKGIRIVDFMCHKHFSYNSFGPKINFIVGHNGSGKSAILTALAVALGAKASVTGRGQGVKDMVAREADKAIITLILSNKGYDAFEPEKYPDQIVIERWIAKNGSSGYKFRATEDGKIITTKREELSTICAHFNIDIDSPLTLLTQDNAKTFLASTDNRKLYELFFKGTSLQQLADQYTQMDATRRKMDSDLARAREGIPNQRAKVERLQSDIRSAERARELKGEKTECEKKLAWAFVKRKEKDTQKHRDEAELLTTKVQKAQESIDEITVSACSTSEADLQAQLGPTEREIGALNDELNELTERRRPTQVALKKAKTELHKSQFKASFNEDEMKGIKEDVNRVRKEIANLEGQIAARQLGPDATQNPRERELQERRKKLEEGLSSLRRRLPEAERKATDAAQELDRAEAEYTALESRRDDIRVQLDRAKQSAATLQRQSTDRMAVYGQGFDKVMARIRQARWHHSEPLGPLGLYVQLEDMRYRDAAHATLGQLLCGFAVRDHRDKHTLLNILKECKQHHGFRSVLGPNSLPTVYQHTNDMFDFSAGDLSRSNAQFTNDAALRIFVNMAHIERLGVAPTQREGYNEMKRVLAETRLPQVTFISADGYTQTGKSNGSTQSGPLGDWKSNPIFVKDVATELANIRERVNTMQPEADAALQRCADHARHRQGLQTVLAKANQTVEHLNKGIPRFRGDIQRLEDEIADLQPANGDFLVTFKTERENELHNIEVQLRILEEAHKEVLQEIRTATKTVEELDEEQQRFGPETDEKRAAILVLAEKQTKAQNDRQFYRNSRARTEKELEATTNLITESEAELETWTTQAQNFCDRIDSDMSVDDLHRRIKALEKSIADAAKQNNINLDDTLAKFTSAKAALKTMEDSTRTFLKLVHILKDGIQMRQEKWQELRQHLSVRVRTAFIEFINKRGFEGRLLFDHDQLSLSILVQTTGLRETQAYSTQAQFKAPINLSGGERSYSTISFLLALWNVAPTTISCLDEWDVFLDSANRSVAANMLIEGAKQSDGKQFVLITPLDMGGVNVSGNHNRVIKLSDPERGQQTLS</sequence>
<evidence type="ECO:0000256" key="4">
    <source>
        <dbReference type="ARBA" id="ARBA00022454"/>
    </source>
</evidence>
<dbReference type="GO" id="GO:0003697">
    <property type="term" value="F:single-stranded DNA binding"/>
    <property type="evidence" value="ECO:0007669"/>
    <property type="project" value="TreeGrafter"/>
</dbReference>
<comment type="similarity">
    <text evidence="3">Belongs to the SMC family. SMC6 subfamily.</text>
</comment>
<dbReference type="Pfam" id="PF02463">
    <property type="entry name" value="SMC_N"/>
    <property type="match status" value="1"/>
</dbReference>
<proteinExistence type="inferred from homology"/>
<feature type="coiled-coil region" evidence="12">
    <location>
        <begin position="903"/>
        <end position="964"/>
    </location>
</feature>
<dbReference type="OrthoDB" id="10072614at2759"/>
<dbReference type="GO" id="GO:0035861">
    <property type="term" value="C:site of double-strand break"/>
    <property type="evidence" value="ECO:0007669"/>
    <property type="project" value="TreeGrafter"/>
</dbReference>
<dbReference type="InterPro" id="IPR003395">
    <property type="entry name" value="RecF/RecN/SMC_N"/>
</dbReference>
<evidence type="ECO:0000256" key="9">
    <source>
        <dbReference type="ARBA" id="ARBA00023172"/>
    </source>
</evidence>
<feature type="compositionally biased region" description="Basic and acidic residues" evidence="13">
    <location>
        <begin position="1"/>
        <end position="12"/>
    </location>
</feature>
<keyword evidence="4" id="KW-0158">Chromosome</keyword>
<evidence type="ECO:0000256" key="6">
    <source>
        <dbReference type="ARBA" id="ARBA00022763"/>
    </source>
</evidence>
<feature type="coiled-coil region" evidence="12">
    <location>
        <begin position="308"/>
        <end position="335"/>
    </location>
</feature>
<comment type="caution">
    <text evidence="15">The sequence shown here is derived from an EMBL/GenBank/DDBJ whole genome shotgun (WGS) entry which is preliminary data.</text>
</comment>
<evidence type="ECO:0000259" key="14">
    <source>
        <dbReference type="Pfam" id="PF02463"/>
    </source>
</evidence>
<keyword evidence="11" id="KW-0539">Nucleus</keyword>
<dbReference type="GO" id="GO:0000724">
    <property type="term" value="P:double-strand break repair via homologous recombination"/>
    <property type="evidence" value="ECO:0007669"/>
    <property type="project" value="TreeGrafter"/>
</dbReference>
<dbReference type="InterPro" id="IPR027417">
    <property type="entry name" value="P-loop_NTPase"/>
</dbReference>
<accession>A0A427YBV3</accession>
<keyword evidence="8 12" id="KW-0175">Coiled coil</keyword>
<dbReference type="EMBL" id="RSCE01000001">
    <property type="protein sequence ID" value="RSH88585.1"/>
    <property type="molecule type" value="Genomic_DNA"/>
</dbReference>
<evidence type="ECO:0000256" key="10">
    <source>
        <dbReference type="ARBA" id="ARBA00023204"/>
    </source>
</evidence>
<dbReference type="GeneID" id="39585677"/>
<evidence type="ECO:0000256" key="12">
    <source>
        <dbReference type="SAM" id="Coils"/>
    </source>
</evidence>
<dbReference type="GO" id="GO:0030915">
    <property type="term" value="C:Smc5-Smc6 complex"/>
    <property type="evidence" value="ECO:0007669"/>
    <property type="project" value="TreeGrafter"/>
</dbReference>
<feature type="compositionally biased region" description="Basic and acidic residues" evidence="13">
    <location>
        <begin position="20"/>
        <end position="49"/>
    </location>
</feature>
<keyword evidence="6" id="KW-0227">DNA damage</keyword>
<dbReference type="Gene3D" id="3.40.50.300">
    <property type="entry name" value="P-loop containing nucleotide triphosphate hydrolases"/>
    <property type="match status" value="2"/>
</dbReference>
<dbReference type="GO" id="GO:0003684">
    <property type="term" value="F:damaged DNA binding"/>
    <property type="evidence" value="ECO:0007669"/>
    <property type="project" value="TreeGrafter"/>
</dbReference>
<dbReference type="STRING" id="105984.A0A427YBV3"/>
<dbReference type="AlphaFoldDB" id="A0A427YBV3"/>
<dbReference type="PANTHER" id="PTHR19306">
    <property type="entry name" value="STRUCTURAL MAINTENANCE OF CHROMOSOMES 5,6 SMC5, SMC6"/>
    <property type="match status" value="1"/>
</dbReference>
<protein>
    <submittedName>
        <fullName evidence="15">Structural maintenance of chromosomes protein 6</fullName>
    </submittedName>
</protein>
<feature type="region of interest" description="Disordered" evidence="13">
    <location>
        <begin position="1"/>
        <end position="83"/>
    </location>
</feature>
<comment type="subcellular location">
    <subcellularLocation>
        <location evidence="2">Chromosome</location>
    </subcellularLocation>
    <subcellularLocation>
        <location evidence="1">Nucleus</location>
    </subcellularLocation>
</comment>
<evidence type="ECO:0000256" key="8">
    <source>
        <dbReference type="ARBA" id="ARBA00023054"/>
    </source>
</evidence>
<dbReference type="GO" id="GO:0005634">
    <property type="term" value="C:nucleus"/>
    <property type="evidence" value="ECO:0007669"/>
    <property type="project" value="UniProtKB-SubCell"/>
</dbReference>
<reference evidence="15 16" key="1">
    <citation type="submission" date="2018-11" db="EMBL/GenBank/DDBJ databases">
        <title>Genome sequence of Apiotrichum porosum DSM 27194.</title>
        <authorList>
            <person name="Aliyu H."/>
            <person name="Gorte O."/>
            <person name="Ochsenreither K."/>
        </authorList>
    </citation>
    <scope>NUCLEOTIDE SEQUENCE [LARGE SCALE GENOMIC DNA]</scope>
    <source>
        <strain evidence="15 16">DSM 27194</strain>
    </source>
</reference>
<evidence type="ECO:0000256" key="5">
    <source>
        <dbReference type="ARBA" id="ARBA00022741"/>
    </source>
</evidence>
<evidence type="ECO:0000313" key="16">
    <source>
        <dbReference type="Proteomes" id="UP000279236"/>
    </source>
</evidence>